<dbReference type="PANTHER" id="PTHR43201">
    <property type="entry name" value="ACYL-COA SYNTHETASE"/>
    <property type="match status" value="1"/>
</dbReference>
<dbReference type="SUPFAM" id="SSF56801">
    <property type="entry name" value="Acetyl-CoA synthetase-like"/>
    <property type="match status" value="1"/>
</dbReference>
<evidence type="ECO:0000256" key="1">
    <source>
        <dbReference type="ARBA" id="ARBA00006432"/>
    </source>
</evidence>
<accession>A0ABS5KNI9</accession>
<name>A0ABS5KNI9_9ACTN</name>
<evidence type="ECO:0000256" key="2">
    <source>
        <dbReference type="ARBA" id="ARBA00022598"/>
    </source>
</evidence>
<dbReference type="PANTHER" id="PTHR43201:SF5">
    <property type="entry name" value="MEDIUM-CHAIN ACYL-COA LIGASE ACSF2, MITOCHONDRIAL"/>
    <property type="match status" value="1"/>
</dbReference>
<proteinExistence type="inferred from homology"/>
<dbReference type="Pfam" id="PF13193">
    <property type="entry name" value="AMP-binding_C"/>
    <property type="match status" value="1"/>
</dbReference>
<dbReference type="PROSITE" id="PS00455">
    <property type="entry name" value="AMP_BINDING"/>
    <property type="match status" value="1"/>
</dbReference>
<keyword evidence="6" id="KW-1185">Reference proteome</keyword>
<dbReference type="Proteomes" id="UP000730482">
    <property type="component" value="Unassembled WGS sequence"/>
</dbReference>
<dbReference type="Pfam" id="PF00501">
    <property type="entry name" value="AMP-binding"/>
    <property type="match status" value="1"/>
</dbReference>
<gene>
    <name evidence="5" type="ORF">KGQ19_12140</name>
</gene>
<dbReference type="InterPro" id="IPR000873">
    <property type="entry name" value="AMP-dep_synth/lig_dom"/>
</dbReference>
<dbReference type="EMBL" id="JAAFYZ010000031">
    <property type="protein sequence ID" value="MBS2547623.1"/>
    <property type="molecule type" value="Genomic_DNA"/>
</dbReference>
<organism evidence="5 6">
    <name type="scientific">Catenulispora pinistramenti</name>
    <dbReference type="NCBI Taxonomy" id="2705254"/>
    <lineage>
        <taxon>Bacteria</taxon>
        <taxon>Bacillati</taxon>
        <taxon>Actinomycetota</taxon>
        <taxon>Actinomycetes</taxon>
        <taxon>Catenulisporales</taxon>
        <taxon>Catenulisporaceae</taxon>
        <taxon>Catenulispora</taxon>
    </lineage>
</organism>
<evidence type="ECO:0000313" key="5">
    <source>
        <dbReference type="EMBL" id="MBS2547623.1"/>
    </source>
</evidence>
<dbReference type="InterPro" id="IPR045851">
    <property type="entry name" value="AMP-bd_C_sf"/>
</dbReference>
<dbReference type="Gene3D" id="3.40.50.12780">
    <property type="entry name" value="N-terminal domain of ligase-like"/>
    <property type="match status" value="1"/>
</dbReference>
<evidence type="ECO:0000259" key="3">
    <source>
        <dbReference type="Pfam" id="PF00501"/>
    </source>
</evidence>
<reference evidence="5 6" key="1">
    <citation type="submission" date="2020-02" db="EMBL/GenBank/DDBJ databases">
        <title>Acidophilic actinobacteria isolated from forest soil.</title>
        <authorList>
            <person name="Golinska P."/>
        </authorList>
    </citation>
    <scope>NUCLEOTIDE SEQUENCE [LARGE SCALE GENOMIC DNA]</scope>
    <source>
        <strain evidence="5 6">NL8</strain>
    </source>
</reference>
<comment type="caution">
    <text evidence="5">The sequence shown here is derived from an EMBL/GenBank/DDBJ whole genome shotgun (WGS) entry which is preliminary data.</text>
</comment>
<evidence type="ECO:0000259" key="4">
    <source>
        <dbReference type="Pfam" id="PF13193"/>
    </source>
</evidence>
<feature type="domain" description="AMP-dependent synthetase/ligase" evidence="3">
    <location>
        <begin position="33"/>
        <end position="406"/>
    </location>
</feature>
<dbReference type="Gene3D" id="3.30.300.30">
    <property type="match status" value="1"/>
</dbReference>
<dbReference type="InterPro" id="IPR042099">
    <property type="entry name" value="ANL_N_sf"/>
</dbReference>
<evidence type="ECO:0000313" key="6">
    <source>
        <dbReference type="Proteomes" id="UP000730482"/>
    </source>
</evidence>
<dbReference type="InterPro" id="IPR020845">
    <property type="entry name" value="AMP-binding_CS"/>
</dbReference>
<comment type="similarity">
    <text evidence="1">Belongs to the ATP-dependent AMP-binding enzyme family.</text>
</comment>
<feature type="domain" description="AMP-binding enzyme C-terminal" evidence="4">
    <location>
        <begin position="457"/>
        <end position="532"/>
    </location>
</feature>
<dbReference type="InterPro" id="IPR025110">
    <property type="entry name" value="AMP-bd_C"/>
</dbReference>
<dbReference type="RefSeq" id="WP_212009206.1">
    <property type="nucleotide sequence ID" value="NZ_JAAFYZ010000031.1"/>
</dbReference>
<protein>
    <submittedName>
        <fullName evidence="5">AMP-binding protein</fullName>
    </submittedName>
</protein>
<keyword evidence="2" id="KW-0436">Ligase</keyword>
<sequence length="557" mass="61239">MAITRRDARLTPERIEEYTAAGYWSQETLADAFRRNADQFPDKVAYVDDHSQVTWGEVWQISGEVASGLARRGVGRGDVLAVQLPNRIEFVLVLAAAVRLGAVFCQFPPDYRAREIEFILRFSEAHTIVVPDRFRGFDHTGMIDGMRDRLPRLVNMVAVATGESSTALDEDTWVSLDQLRRDLDPADPAPDRPADADDVTRIAFTSGTTGEPKAVMHTANTTLSMTRHENQERGVNGDATILVLLPVGLNAGFSTVVQVASAGARGVLMEKFSSSALLDLVERHRVTSFLAAPTALLAVLRDESLRGRDLSSLRFVQTGGSSTPVEVLREANERLGCPVIDLYGMLETGVTSCTDPDEPYEEWVGTVGRPYSFLRVRVLDPDDGDVPTGVEGDIVKTGPTICVGYYRNPDKNRESWTPDGWFRSGDRGYLDADGRLTISGRSKDMVIHGGANIWPRELEEILVRHPDVADVAVIGIHDDYFGENTCACVIPRPGAEPTLEDLIAFMKDEVAKYKLPQHLELFDAFPLGPTGKVLKRDLADEVEARRKAAATSEGTAR</sequence>